<feature type="transmembrane region" description="Helical" evidence="2">
    <location>
        <begin position="315"/>
        <end position="335"/>
    </location>
</feature>
<feature type="transmembrane region" description="Helical" evidence="2">
    <location>
        <begin position="142"/>
        <end position="161"/>
    </location>
</feature>
<feature type="transmembrane region" description="Helical" evidence="2">
    <location>
        <begin position="372"/>
        <end position="396"/>
    </location>
</feature>
<evidence type="ECO:0000256" key="2">
    <source>
        <dbReference type="SAM" id="Phobius"/>
    </source>
</evidence>
<proteinExistence type="predicted"/>
<accession>A0A918WYP2</accession>
<feature type="transmembrane region" description="Helical" evidence="2">
    <location>
        <begin position="341"/>
        <end position="360"/>
    </location>
</feature>
<keyword evidence="2" id="KW-0812">Transmembrane</keyword>
<dbReference type="AlphaFoldDB" id="A0A918WYP2"/>
<reference evidence="3" key="2">
    <citation type="submission" date="2020-09" db="EMBL/GenBank/DDBJ databases">
        <authorList>
            <person name="Sun Q."/>
            <person name="Ohkuma M."/>
        </authorList>
    </citation>
    <scope>NUCLEOTIDE SEQUENCE</scope>
    <source>
        <strain evidence="3">JCM 4637</strain>
    </source>
</reference>
<name>A0A918WYP2_9ACTN</name>
<evidence type="ECO:0000256" key="1">
    <source>
        <dbReference type="SAM" id="MobiDB-lite"/>
    </source>
</evidence>
<feature type="transmembrane region" description="Helical" evidence="2">
    <location>
        <begin position="168"/>
        <end position="191"/>
    </location>
</feature>
<dbReference type="RefSeq" id="WP_189823929.1">
    <property type="nucleotide sequence ID" value="NZ_BMVC01000006.1"/>
</dbReference>
<gene>
    <name evidence="3" type="ORF">GCM10010334_36260</name>
</gene>
<sequence length="532" mass="57373">MAVASPAAPRTAARGTHPAAPRHRPAPAPVRRLPPAPDLVLGAVVCFLVCIAWRLPWIGDLGQHAAVVERLTQNLSDPGSPLVARPGDSSPYYTPYTVLAALLARLTGLPTLATMSVCATANGVALIAALRCFVRTLSSRAWAPVFATLCMLFLWGTQLFLWSGHTSLSALCLSLSYPSMFALALGLYLWARLMRATRGHTGVRHWAVTGLLAAVLVLIHPVMAVGALIGCAAVCAGTVRGRDRGILARGAAAAAGAVLPLLLWPYGNVLSVPDSSALDHFHVVAYQAMPERYGLALIAAPVLLRRYRRSRRDPLVLLCLGTAAVTAAGWCTGHYTWGRVLPYLLLGLQCAVAVEVCARWPRARVERIRRTLLAAVLAVALPLGACAQAGAVLYLLPADLVPRAFADRVRFLPPWPDLEWVMRHVHRGDVVLTDHYVAERMLPGYGAYTVKPAWPQPEIPVAESDRRAADVERALSGRTDARLRRKAVCSAGADWLLLTWRQSIPPGQGFFTVATGPDKSRLVRVDLHCRST</sequence>
<comment type="caution">
    <text evidence="3">The sequence shown here is derived from an EMBL/GenBank/DDBJ whole genome shotgun (WGS) entry which is preliminary data.</text>
</comment>
<feature type="transmembrane region" description="Helical" evidence="2">
    <location>
        <begin position="246"/>
        <end position="264"/>
    </location>
</feature>
<evidence type="ECO:0000313" key="4">
    <source>
        <dbReference type="Proteomes" id="UP000638353"/>
    </source>
</evidence>
<feature type="transmembrane region" description="Helical" evidence="2">
    <location>
        <begin position="39"/>
        <end position="57"/>
    </location>
</feature>
<keyword evidence="2" id="KW-1133">Transmembrane helix</keyword>
<protein>
    <submittedName>
        <fullName evidence="3">Uncharacterized protein</fullName>
    </submittedName>
</protein>
<feature type="transmembrane region" description="Helical" evidence="2">
    <location>
        <begin position="211"/>
        <end position="234"/>
    </location>
</feature>
<keyword evidence="2" id="KW-0472">Membrane</keyword>
<reference evidence="3" key="1">
    <citation type="journal article" date="2014" name="Int. J. Syst. Evol. Microbiol.">
        <title>Complete genome sequence of Corynebacterium casei LMG S-19264T (=DSM 44701T), isolated from a smear-ripened cheese.</title>
        <authorList>
            <consortium name="US DOE Joint Genome Institute (JGI-PGF)"/>
            <person name="Walter F."/>
            <person name="Albersmeier A."/>
            <person name="Kalinowski J."/>
            <person name="Ruckert C."/>
        </authorList>
    </citation>
    <scope>NUCLEOTIDE SEQUENCE</scope>
    <source>
        <strain evidence="3">JCM 4637</strain>
    </source>
</reference>
<organism evidence="3 4">
    <name type="scientific">Streptomyces finlayi</name>
    <dbReference type="NCBI Taxonomy" id="67296"/>
    <lineage>
        <taxon>Bacteria</taxon>
        <taxon>Bacillati</taxon>
        <taxon>Actinomycetota</taxon>
        <taxon>Actinomycetes</taxon>
        <taxon>Kitasatosporales</taxon>
        <taxon>Streptomycetaceae</taxon>
        <taxon>Streptomyces</taxon>
    </lineage>
</organism>
<dbReference type="Proteomes" id="UP000638353">
    <property type="component" value="Unassembled WGS sequence"/>
</dbReference>
<feature type="region of interest" description="Disordered" evidence="1">
    <location>
        <begin position="1"/>
        <end position="29"/>
    </location>
</feature>
<dbReference type="EMBL" id="BMVC01000006">
    <property type="protein sequence ID" value="GHC96140.1"/>
    <property type="molecule type" value="Genomic_DNA"/>
</dbReference>
<feature type="compositionally biased region" description="Low complexity" evidence="1">
    <location>
        <begin position="1"/>
        <end position="19"/>
    </location>
</feature>
<evidence type="ECO:0000313" key="3">
    <source>
        <dbReference type="EMBL" id="GHC96140.1"/>
    </source>
</evidence>
<feature type="transmembrane region" description="Helical" evidence="2">
    <location>
        <begin position="112"/>
        <end position="130"/>
    </location>
</feature>